<organism evidence="1 2">
    <name type="scientific">Acidovorax soli</name>
    <dbReference type="NCBI Taxonomy" id="592050"/>
    <lineage>
        <taxon>Bacteria</taxon>
        <taxon>Pseudomonadati</taxon>
        <taxon>Pseudomonadota</taxon>
        <taxon>Betaproteobacteria</taxon>
        <taxon>Burkholderiales</taxon>
        <taxon>Comamonadaceae</taxon>
        <taxon>Acidovorax</taxon>
    </lineage>
</organism>
<keyword evidence="2" id="KW-1185">Reference proteome</keyword>
<dbReference type="AlphaFoldDB" id="A0A1H4FJM8"/>
<reference evidence="2" key="1">
    <citation type="submission" date="2016-10" db="EMBL/GenBank/DDBJ databases">
        <authorList>
            <person name="Varghese N."/>
            <person name="Submissions S."/>
        </authorList>
    </citation>
    <scope>NUCLEOTIDE SEQUENCE [LARGE SCALE GENOMIC DNA]</scope>
    <source>
        <strain evidence="2">DSM 25157</strain>
    </source>
</reference>
<evidence type="ECO:0000313" key="1">
    <source>
        <dbReference type="EMBL" id="SEA97351.1"/>
    </source>
</evidence>
<accession>A0A1H4FJM8</accession>
<dbReference type="Proteomes" id="UP000199002">
    <property type="component" value="Unassembled WGS sequence"/>
</dbReference>
<evidence type="ECO:0000313" key="2">
    <source>
        <dbReference type="Proteomes" id="UP000199002"/>
    </source>
</evidence>
<name>A0A1H4FJM8_9BURK</name>
<dbReference type="RefSeq" id="WP_233521205.1">
    <property type="nucleotide sequence ID" value="NZ_FNQJ01000067.1"/>
</dbReference>
<dbReference type="GeneID" id="34231309"/>
<sequence>MSIDRANYPGVPEDFPVTAALSAVAGAQPKMSLVEEGGEFYSPGTSPSEVIAAFQMCDDLVSQMVRYCQRKLATFEGNQEATVKAALKGLLAKRWCTDAQCVWIMRRVVDELQWSVGESVWGI</sequence>
<dbReference type="STRING" id="592050.SAMN05421875_1677"/>
<protein>
    <submittedName>
        <fullName evidence="1">Uncharacterized protein</fullName>
    </submittedName>
</protein>
<dbReference type="EMBL" id="FNQJ01000067">
    <property type="protein sequence ID" value="SEA97351.1"/>
    <property type="molecule type" value="Genomic_DNA"/>
</dbReference>
<proteinExistence type="predicted"/>
<gene>
    <name evidence="1" type="ORF">SAMN05421875_1677</name>
</gene>